<protein>
    <submittedName>
        <fullName evidence="10">Bromo domain-containing protein</fullName>
    </submittedName>
</protein>
<feature type="compositionally biased region" description="Low complexity" evidence="7">
    <location>
        <begin position="3773"/>
        <end position="3782"/>
    </location>
</feature>
<feature type="region of interest" description="Disordered" evidence="7">
    <location>
        <begin position="1829"/>
        <end position="1909"/>
    </location>
</feature>
<feature type="compositionally biased region" description="Polar residues" evidence="7">
    <location>
        <begin position="1113"/>
        <end position="1124"/>
    </location>
</feature>
<feature type="compositionally biased region" description="Polar residues" evidence="7">
    <location>
        <begin position="105"/>
        <end position="116"/>
    </location>
</feature>
<dbReference type="Gene3D" id="3.40.630.30">
    <property type="match status" value="1"/>
</dbReference>
<feature type="compositionally biased region" description="Basic residues" evidence="7">
    <location>
        <begin position="1898"/>
        <end position="1909"/>
    </location>
</feature>
<feature type="compositionally biased region" description="Basic residues" evidence="7">
    <location>
        <begin position="1835"/>
        <end position="1853"/>
    </location>
</feature>
<feature type="region of interest" description="Disordered" evidence="7">
    <location>
        <begin position="1927"/>
        <end position="2000"/>
    </location>
</feature>
<dbReference type="Gene3D" id="1.20.920.10">
    <property type="entry name" value="Bromodomain-like"/>
    <property type="match status" value="1"/>
</dbReference>
<feature type="compositionally biased region" description="Low complexity" evidence="7">
    <location>
        <begin position="3347"/>
        <end position="3357"/>
    </location>
</feature>
<dbReference type="GO" id="GO:0010484">
    <property type="term" value="F:histone H3 acetyltransferase activity"/>
    <property type="evidence" value="ECO:0007669"/>
    <property type="project" value="TreeGrafter"/>
</dbReference>
<feature type="compositionally biased region" description="Acidic residues" evidence="7">
    <location>
        <begin position="2968"/>
        <end position="2986"/>
    </location>
</feature>
<feature type="compositionally biased region" description="Low complexity" evidence="7">
    <location>
        <begin position="3141"/>
        <end position="3162"/>
    </location>
</feature>
<feature type="region of interest" description="Disordered" evidence="7">
    <location>
        <begin position="1608"/>
        <end position="1697"/>
    </location>
</feature>
<feature type="compositionally biased region" description="Pro residues" evidence="7">
    <location>
        <begin position="3604"/>
        <end position="3616"/>
    </location>
</feature>
<dbReference type="PANTHER" id="PTHR45750:SF3">
    <property type="entry name" value="HISTONE ACETYLTRANSFERASE"/>
    <property type="match status" value="1"/>
</dbReference>
<sequence length="3794" mass="422685">MPPKNDQSRTCRRSQRLSGKVEVVDERRPQTRARRAKVEECSKPTPEPTPSPSPAPSPVPSTHSPTPPLASRLRRSTRVGAATSPPKPPVKKVSKAPEAEPSPSKAGTRSTRQSTRGKIEPVPLREPTPPTKKILTPPVEDEPQPSVSFVAPVEDEQQPSAALNDAVEDDPESLESDDELIIEAAEEEPQPSTSSIVQVEDDPGLSVSSIAPVPLLTPPETPVQAETSSTTDISLPAVKTKTVQVRLPILPVFEPIPSFVSRAEKSAIMQKRQRILKAYQEKQMEAFLKAGIALKPKHVPTPDKTPSKKPVRRRRSRRCSKHRIRTTVKVDPRDGLLTIRNGRVLKRSTRRILEAKVRAAKARIIYAQCGYEKIKLPKKERVLSSKFIKRPLTAKASIKKTGSVKVVEPKPKIVAKKAEHNTKGSKRVSWASVKSASNLKTSLLKPLPWPVLKNAPEAVITPKKRVAFKKPLEIVQGKPSTKKAVTFSPYSVINELPVKTTTPTSRFSKQKSFDKLAVKQKSILKRTSVLKSILKRAATLKSVLKQGPVMKSVLKPTRPGPLPFLINGYTLRPRQCRKSKLPKKSGIISSVRFVRSARLKSPAKATKFDTVLPAKLPKPLSNIFRSGATLGTKPASSRKAQLTPPAPPPAKSAKLDSSCHFVATPNAKHATVDSKSTNSEKFILPAKPKEPSMSFTVPVPKSNANSTKQKVRLTVKGMSGKIVDTVVDLSKDGKATNSVDVLIGSTKISRLNKSTKVPQKTRVKFADGSLTKLADGIRSGKTVKYTVRTEKVNDRKKSLLVKSATTTETAKTSSNPLPRKASPRKAAKPLVGTIATPSKIEPTLRSNAVSKRRKSVTWGADTSHKFSTKAVTFADGSKEPALAPAIKPSTPVLTKRLPSLSHKDGTVKPANVIKVPAKVSKPVTITSKKVVQLAALPKKLPKPTVKVLPVATQAIPGASKTVTIPTKSGFRSKSAEKTSSVTPSTRTSTKTSPRRSITFAKEPFIKLFDTKNTPRSISADTKRASSNRPTSSILKTAKPVTESHRKAKSSHSKSAVVNVKPRSKSAEACSGKRTIAAQRTAKSIAESRRKTETVNARSVKPTEIVTKQRSHSDNATKTSSKKPVSDTLTVAEAAIVVSMNLPTPVKATPIKPTGVSATLGSKLANSAKPLPARVETPRTLEATPVKSAKRRLSFPQPAELPVTTEVDVEHVRPVRSAKAVALTKVCTNIVNANTLLTPVPEKPLTNGKVVAEKPSVSLTKELESLAIATSVKIEKSKGLPAKPVLTNGKTPLPDIKIIDERLLEVANVVIPISPVMAPLTNGIRKLSIGSPMKPLDEEVLKPPPTKRLRVATPPQKESTPVKEEEQTPPMRTSMRSAKFKALEALHATPKSAKTPVKASAKPTVTEVKVESTPALKPSLPVEPSLTVSAKVQSSEKPAEPLSAMKPPPVAPERKSPTPPIDIPRPPEPLPPVTLPKKFLPTVASTPLAGTLKRKAEPFPEPAPFFTPITIHTPRSIKRRATSNVDLPSAVVPKPPPQKRQKRETIVPTRVRKIKRRPAPIKRTKYQKRIVLFHSKKQQSLNVLRMPANFNPLEFLYLEDFFLAGMVGKPKKRPPIPASELLDLEDDDEESESVEEEEEDKENQVEETPPARNLRSRKNASEQPLAAEKPEPIPMETEKGSEAEPKEEGNPKKKCQLRKRHYTNVREGPEKDRTPADEMKIEYLKQMDELLRAEPPKFKQHGARKLGRALPVTFKKLIAIAHEYHKWNPSEITLAVQDMKTSKFTGMVLLPKFRIKRSMRSVPKDRVRKLLPILRRDLVKMEATIEKPKVEETKKTKTTPKKTKVVPKKSKQTPKKTQASLKTTKATPKKTKEPTPVKRILTRVTRQRPAVQQPAEKKAVKKPTPKKIVQKPAKKLVVQTRATTKVVQKPTKARAVQKSVKKKVVKKTMKAKSPPRRRTTRSMAKLATIKKKKHLTKKPKSTKKAPKPPPKMKKPKKKKKLQKVKMTFRKWPKNSPCPQLKIELLTNLKWLALLTPCQAKCSCQAFKTKRVKWSLKTRRRDVQKLQVTSHCDCSHPLWMHRRKYKTAQRKKRVQLMEDIGTLQKVLRRETNPEKCRVYFLLWKDLVRAIQFNLPLPKDQVRYARLMQNPTSIRRMFNVFVNHNHACPDYFSDQHCLDLITTVNDFKLPPPNKTWLLHYSFLRRDYEGTVVEDSFQGIYRNYYSLWFTFCYIARVLKTVPTLNLIDIVGPHVFQMFYESVGLRLEERLVRNSDAYVATVSALYRRFIEYVEVNFFNADDVPSLEGYCERSGPPEGLNLLKSDYRLLQIPLEGERVPAAEALDLPTGCLALDRSLRVQFLEKALEPFTVKREIVQFFAVEVLKSMFKKNQKYIFQRAVQMVNHAWKDGTAMTTLRNMQNVCAQMRQQQWLTHFDTETEKNFASGGLVLMVVDGKTSYDRPVMSDLLTQFAAVIHTQLPKMPRHYILRLLLNSKHKCMILVKYNDENNPCKLFWYSSFTDSNLETLVRTWRVVGGICFRTFPTQEFSEIVFVTISTENQVHGYGTFLMNELKRYHVEHLGYQHLLTYADNNAFGYFKKQHFSTDVPIPEVQYNNFIKCYDGAKLMYCQAKMCNNREEEDNALEFMLDKLDQFESLVVKNRKMKFTAFDIFKQQGIEHRPIDELFPDSVLDVPKNHSNLLRTLVALCGRKPKPPGGLSIEKRSVPTIVPQPRRKPTGIDTPLNYLKVKMSKGKPKSRIAYQFAGLDEHPEDRVDDELEIFRETPLEMYLEKQHPDAMKTDLLGLPMAFTSSEPEPVAVRNSPYKMTVHLYQKTKLLHTAMMRFLLSWPFHYPVDSYDAPTYAESVYMPMTLEIIGNRLRNMYYKTIEMVFADFNRIFTNCYSFNEQLDGHYYHCCYRCHQYFNAFTSRVFSEYDILDFLMPIPELKTTFPQHNRKKAKVAFDSLRPYWYPEVPDSDENDSTDENETDSEDEYGSLMAAIKRIQKEEAKRDAPVKPKPVLKPSPKKGRPASKPKGRPPKKAKGRPAKGKKSAPKPKSPTKSKPPAKPRARAAKLATADDSGPCTRTRAQKQAEPTSPRVLRTRGTVNQSPARPQRSPTKKVPPPEASPPKSPPAHHTPVPPVRARRNAAAVATLLICKTTPKTLKPTSKPVPPEKPAEKPSKEVSAEPATTGTPKTKTVEKDTLPKPSPRSPPKKWVQTKLNFAPVQRPQRTSKKAAPPKLAEKPKERSKSPEPSPPRTRTAIRAALQKSAVASPEPEVPSETPKKGGKRKPAEVAKEVTPSPEPEPSPPQTRTTRAAAAKAKSTPSVDTEEAVEEPETVKSPEPPQIRTTRAAAKSQSKAASVLTEAQMSPGPILPPVQTKTTRQAAKSESKQPEAPKEKSPSLEPDPSPPLTRTARRAAESKSTPSESEPPVEQAAPKSPEPVPSPLHTRITRIAKSQSTAIPEESTPSESAPIEEEPKSLEPTPSPPHARITRRAAHAMEKEKTPEAVQLKPEPVTPKKAFKRKAPVSEVVEPEVKHPDQSEPAEEPSELATTAEPEPQPGPSKKAKVARRRRPVQKKQKPRSIEPLQVKKELVSPQIASEAAKEPPTLPEPAPSPPRPRITRRAAHAMAEEAKEKTPELLQPKPEPVTPQKPIGTRRKAPAKPAEKTKSPEVIELSPEPETPKLTRSRVRQQQEATPSESGQEETPTIRLTRAAARATVSQTPQRRASDAKASSAAPSTRRPSIATPKSPEPSQPELRQVKEEPRTPSPRHTRATTRAATKASANLPSPRRRGRKR</sequence>
<dbReference type="InterPro" id="IPR037800">
    <property type="entry name" value="GCN5"/>
</dbReference>
<feature type="region of interest" description="Disordered" evidence="7">
    <location>
        <begin position="1426"/>
        <end position="1465"/>
    </location>
</feature>
<evidence type="ECO:0000313" key="10">
    <source>
        <dbReference type="WBParaSite" id="Pan_g16703.t1"/>
    </source>
</evidence>
<feature type="region of interest" description="Disordered" evidence="7">
    <location>
        <begin position="1334"/>
        <end position="1372"/>
    </location>
</feature>
<dbReference type="InterPro" id="IPR016181">
    <property type="entry name" value="Acyl_CoA_acyltransferase"/>
</dbReference>
<keyword evidence="5" id="KW-0539">Nucleus</keyword>
<feature type="compositionally biased region" description="Polar residues" evidence="7">
    <location>
        <begin position="3688"/>
        <end position="3702"/>
    </location>
</feature>
<comment type="similarity">
    <text evidence="2">Belongs to the acetyltransferase family. GCN5 subfamily.</text>
</comment>
<feature type="region of interest" description="Disordered" evidence="7">
    <location>
        <begin position="1"/>
        <end position="201"/>
    </location>
</feature>
<keyword evidence="4" id="KW-0010">Activator</keyword>
<dbReference type="GO" id="GO:0005634">
    <property type="term" value="C:nucleus"/>
    <property type="evidence" value="ECO:0007669"/>
    <property type="project" value="UniProtKB-SubCell"/>
</dbReference>
<dbReference type="InterPro" id="IPR001487">
    <property type="entry name" value="Bromodomain"/>
</dbReference>
<feature type="compositionally biased region" description="Low complexity" evidence="7">
    <location>
        <begin position="3305"/>
        <end position="3320"/>
    </location>
</feature>
<feature type="compositionally biased region" description="Basic residues" evidence="7">
    <location>
        <begin position="1938"/>
        <end position="1959"/>
    </location>
</feature>
<evidence type="ECO:0000256" key="2">
    <source>
        <dbReference type="ARBA" id="ARBA00008607"/>
    </source>
</evidence>
<keyword evidence="9" id="KW-1185">Reference proteome</keyword>
<evidence type="ECO:0000256" key="7">
    <source>
        <dbReference type="SAM" id="MobiDB-lite"/>
    </source>
</evidence>
<feature type="compositionally biased region" description="Basic and acidic residues" evidence="7">
    <location>
        <begin position="3235"/>
        <end position="3245"/>
    </location>
</feature>
<dbReference type="PRINTS" id="PR00503">
    <property type="entry name" value="BROMODOMAIN"/>
</dbReference>
<evidence type="ECO:0000256" key="5">
    <source>
        <dbReference type="ARBA" id="ARBA00023242"/>
    </source>
</evidence>
<feature type="compositionally biased region" description="Basic and acidic residues" evidence="7">
    <location>
        <begin position="1667"/>
        <end position="1690"/>
    </location>
</feature>
<evidence type="ECO:0000256" key="4">
    <source>
        <dbReference type="ARBA" id="ARBA00023159"/>
    </source>
</evidence>
<dbReference type="Pfam" id="PF00439">
    <property type="entry name" value="Bromodomain"/>
    <property type="match status" value="1"/>
</dbReference>
<accession>A0A7E4V5D5</accession>
<dbReference type="PROSITE" id="PS50014">
    <property type="entry name" value="BROMODOMAIN_2"/>
    <property type="match status" value="1"/>
</dbReference>
<reference evidence="10" key="2">
    <citation type="submission" date="2020-10" db="UniProtKB">
        <authorList>
            <consortium name="WormBaseParasite"/>
        </authorList>
    </citation>
    <scope>IDENTIFICATION</scope>
</reference>
<feature type="compositionally biased region" description="Basic and acidic residues" evidence="7">
    <location>
        <begin position="3169"/>
        <end position="3179"/>
    </location>
</feature>
<feature type="compositionally biased region" description="Low complexity" evidence="7">
    <location>
        <begin position="3728"/>
        <end position="3741"/>
    </location>
</feature>
<feature type="region of interest" description="Disordered" evidence="7">
    <location>
        <begin position="2999"/>
        <end position="3794"/>
    </location>
</feature>
<feature type="compositionally biased region" description="Pro residues" evidence="7">
    <location>
        <begin position="3114"/>
        <end position="3126"/>
    </location>
</feature>
<dbReference type="CDD" id="cd04369">
    <property type="entry name" value="Bromodomain"/>
    <property type="match status" value="1"/>
</dbReference>
<dbReference type="Pfam" id="PF00583">
    <property type="entry name" value="Acetyltransf_1"/>
    <property type="match status" value="1"/>
</dbReference>
<feature type="domain" description="Bromo" evidence="8">
    <location>
        <begin position="2836"/>
        <end position="2906"/>
    </location>
</feature>
<feature type="compositionally biased region" description="Pro residues" evidence="7">
    <location>
        <begin position="1445"/>
        <end position="1465"/>
    </location>
</feature>
<feature type="region of interest" description="Disordered" evidence="7">
    <location>
        <begin position="963"/>
        <end position="996"/>
    </location>
</feature>
<keyword evidence="3 6" id="KW-0103">Bromodomain</keyword>
<evidence type="ECO:0000259" key="8">
    <source>
        <dbReference type="PROSITE" id="PS50014"/>
    </source>
</evidence>
<feature type="region of interest" description="Disordered" evidence="7">
    <location>
        <begin position="803"/>
        <end position="829"/>
    </location>
</feature>
<name>A0A7E4V5D5_PANRE</name>
<organism evidence="9 10">
    <name type="scientific">Panagrellus redivivus</name>
    <name type="common">Microworm</name>
    <dbReference type="NCBI Taxonomy" id="6233"/>
    <lineage>
        <taxon>Eukaryota</taxon>
        <taxon>Metazoa</taxon>
        <taxon>Ecdysozoa</taxon>
        <taxon>Nematoda</taxon>
        <taxon>Chromadorea</taxon>
        <taxon>Rhabditida</taxon>
        <taxon>Tylenchina</taxon>
        <taxon>Panagrolaimomorpha</taxon>
        <taxon>Panagrolaimoidea</taxon>
        <taxon>Panagrolaimidae</taxon>
        <taxon>Panagrellus</taxon>
    </lineage>
</organism>
<evidence type="ECO:0000256" key="6">
    <source>
        <dbReference type="PROSITE-ProRule" id="PRU00035"/>
    </source>
</evidence>
<feature type="compositionally biased region" description="Pro residues" evidence="7">
    <location>
        <begin position="45"/>
        <end position="59"/>
    </location>
</feature>
<dbReference type="GO" id="GO:0000123">
    <property type="term" value="C:histone acetyltransferase complex"/>
    <property type="evidence" value="ECO:0007669"/>
    <property type="project" value="TreeGrafter"/>
</dbReference>
<evidence type="ECO:0000313" key="9">
    <source>
        <dbReference type="Proteomes" id="UP000492821"/>
    </source>
</evidence>
<evidence type="ECO:0000256" key="1">
    <source>
        <dbReference type="ARBA" id="ARBA00004123"/>
    </source>
</evidence>
<dbReference type="Proteomes" id="UP000492821">
    <property type="component" value="Unassembled WGS sequence"/>
</dbReference>
<dbReference type="SUPFAM" id="SSF55729">
    <property type="entry name" value="Acyl-CoA N-acyltransferases (Nat)"/>
    <property type="match status" value="1"/>
</dbReference>
<feature type="region of interest" description="Disordered" evidence="7">
    <location>
        <begin position="296"/>
        <end position="319"/>
    </location>
</feature>
<feature type="compositionally biased region" description="Polar residues" evidence="7">
    <location>
        <begin position="1426"/>
        <end position="1435"/>
    </location>
</feature>
<dbReference type="PANTHER" id="PTHR45750">
    <property type="entry name" value="GH11602P"/>
    <property type="match status" value="1"/>
</dbReference>
<feature type="compositionally biased region" description="Basic and acidic residues" evidence="7">
    <location>
        <begin position="3626"/>
        <end position="3635"/>
    </location>
</feature>
<feature type="compositionally biased region" description="Low complexity" evidence="7">
    <location>
        <begin position="803"/>
        <end position="814"/>
    </location>
</feature>
<feature type="compositionally biased region" description="Basic residues" evidence="7">
    <location>
        <begin position="3561"/>
        <end position="3578"/>
    </location>
</feature>
<dbReference type="InterPro" id="IPR000182">
    <property type="entry name" value="GNAT_dom"/>
</dbReference>
<feature type="compositionally biased region" description="Basic residues" evidence="7">
    <location>
        <begin position="1967"/>
        <end position="2000"/>
    </location>
</feature>
<feature type="compositionally biased region" description="Low complexity" evidence="7">
    <location>
        <begin position="3417"/>
        <end position="3429"/>
    </location>
</feature>
<feature type="compositionally biased region" description="Basic and acidic residues" evidence="7">
    <location>
        <begin position="2999"/>
        <end position="3008"/>
    </location>
</feature>
<feature type="compositionally biased region" description="Polar residues" evidence="7">
    <location>
        <begin position="1010"/>
        <end position="1034"/>
    </location>
</feature>
<feature type="region of interest" description="Disordered" evidence="7">
    <location>
        <begin position="2965"/>
        <end position="2986"/>
    </location>
</feature>
<feature type="region of interest" description="Disordered" evidence="7">
    <location>
        <begin position="625"/>
        <end position="656"/>
    </location>
</feature>
<feature type="compositionally biased region" description="Basic residues" evidence="7">
    <location>
        <begin position="3017"/>
        <end position="3065"/>
    </location>
</feature>
<dbReference type="InterPro" id="IPR036427">
    <property type="entry name" value="Bromodomain-like_sf"/>
</dbReference>
<feature type="compositionally biased region" description="Acidic residues" evidence="7">
    <location>
        <begin position="166"/>
        <end position="189"/>
    </location>
</feature>
<feature type="compositionally biased region" description="Low complexity" evidence="7">
    <location>
        <begin position="3703"/>
        <end position="3716"/>
    </location>
</feature>
<dbReference type="SUPFAM" id="SSF47370">
    <property type="entry name" value="Bromodomain"/>
    <property type="match status" value="1"/>
</dbReference>
<dbReference type="GO" id="GO:0045944">
    <property type="term" value="P:positive regulation of transcription by RNA polymerase II"/>
    <property type="evidence" value="ECO:0007669"/>
    <property type="project" value="TreeGrafter"/>
</dbReference>
<feature type="compositionally biased region" description="Basic residues" evidence="7">
    <location>
        <begin position="307"/>
        <end position="319"/>
    </location>
</feature>
<feature type="region of interest" description="Disordered" evidence="7">
    <location>
        <begin position="1010"/>
        <end position="1124"/>
    </location>
</feature>
<feature type="compositionally biased region" description="Polar residues" evidence="7">
    <location>
        <begin position="3451"/>
        <end position="3466"/>
    </location>
</feature>
<proteinExistence type="inferred from homology"/>
<feature type="compositionally biased region" description="Basic and acidic residues" evidence="7">
    <location>
        <begin position="3382"/>
        <end position="3397"/>
    </location>
</feature>
<dbReference type="WBParaSite" id="Pan_g16703.t1">
    <property type="protein sequence ID" value="Pan_g16703.t1"/>
    <property type="gene ID" value="Pan_g16703"/>
</dbReference>
<reference evidence="9" key="1">
    <citation type="journal article" date="2013" name="Genetics">
        <title>The draft genome and transcriptome of Panagrellus redivivus are shaped by the harsh demands of a free-living lifestyle.</title>
        <authorList>
            <person name="Srinivasan J."/>
            <person name="Dillman A.R."/>
            <person name="Macchietto M.G."/>
            <person name="Heikkinen L."/>
            <person name="Lakso M."/>
            <person name="Fracchia K.M."/>
            <person name="Antoshechkin I."/>
            <person name="Mortazavi A."/>
            <person name="Wong G."/>
            <person name="Sternberg P.W."/>
        </authorList>
    </citation>
    <scope>NUCLEOTIDE SEQUENCE [LARGE SCALE GENOMIC DNA]</scope>
    <source>
        <strain evidence="9">MT8872</strain>
    </source>
</reference>
<dbReference type="SMART" id="SM00297">
    <property type="entry name" value="BROMO"/>
    <property type="match status" value="1"/>
</dbReference>
<comment type="subcellular location">
    <subcellularLocation>
        <location evidence="1">Nucleus</location>
    </subcellularLocation>
</comment>
<feature type="compositionally biased region" description="Low complexity" evidence="7">
    <location>
        <begin position="977"/>
        <end position="996"/>
    </location>
</feature>
<evidence type="ECO:0000256" key="3">
    <source>
        <dbReference type="ARBA" id="ARBA00023117"/>
    </source>
</evidence>
<feature type="compositionally biased region" description="Acidic residues" evidence="7">
    <location>
        <begin position="1621"/>
        <end position="1640"/>
    </location>
</feature>